<dbReference type="PANTHER" id="PTHR43482:SF1">
    <property type="entry name" value="PROTEIN AST1-RELATED"/>
    <property type="match status" value="1"/>
</dbReference>
<evidence type="ECO:0000259" key="2">
    <source>
        <dbReference type="SMART" id="SM00829"/>
    </source>
</evidence>
<keyword evidence="1" id="KW-0862">Zinc</keyword>
<keyword evidence="1" id="KW-0560">Oxidoreductase</keyword>
<dbReference type="Gene3D" id="3.90.180.10">
    <property type="entry name" value="Medium-chain alcohol dehydrogenases, catalytic domain"/>
    <property type="match status" value="1"/>
</dbReference>
<dbReference type="Proteomes" id="UP000285120">
    <property type="component" value="Unassembled WGS sequence"/>
</dbReference>
<accession>A0A419V8P2</accession>
<name>A0A419V8P2_9BACL</name>
<dbReference type="InterPro" id="IPR020843">
    <property type="entry name" value="ER"/>
</dbReference>
<comment type="similarity">
    <text evidence="1">Belongs to the zinc-containing alcohol dehydrogenase family. Quinone oxidoreductase subfamily.</text>
</comment>
<dbReference type="Gene3D" id="3.40.50.720">
    <property type="entry name" value="NAD(P)-binding Rossmann-like Domain"/>
    <property type="match status" value="1"/>
</dbReference>
<dbReference type="InterPro" id="IPR011032">
    <property type="entry name" value="GroES-like_sf"/>
</dbReference>
<dbReference type="AlphaFoldDB" id="A0A419V8P2"/>
<dbReference type="OrthoDB" id="9792162at2"/>
<dbReference type="EMBL" id="RAPK01000006">
    <property type="protein sequence ID" value="RKD76474.1"/>
    <property type="molecule type" value="Genomic_DNA"/>
</dbReference>
<reference evidence="3 4" key="1">
    <citation type="submission" date="2018-09" db="EMBL/GenBank/DDBJ databases">
        <title>Genomic Encyclopedia of Archaeal and Bacterial Type Strains, Phase II (KMG-II): from individual species to whole genera.</title>
        <authorList>
            <person name="Goeker M."/>
        </authorList>
    </citation>
    <scope>NUCLEOTIDE SEQUENCE [LARGE SCALE GENOMIC DNA]</scope>
    <source>
        <strain evidence="3 4">DSM 17008</strain>
    </source>
</reference>
<sequence length="336" mass="37154">MKAVGFFESLSIDNNESLQNITKDKPKAEDHDILVRIKAVSVNPVDTKVRMSGTEKTEEARVLGFDAAGVVEEVGERCQLFKPGDEVYYAGDITRPGTNSEFHLVDERIAGKKPKSLSFAESAAMPLTTLTAWEGLFERMGISSEKDKRKPILIIGGAGGAGSAAIQLAKTAGLEVIATASREESADWCRELGADHIINHKQDLLPQLQQSGFPDVPYIFCLNDTAGHWESMAEIISPQGIICSIVETEEKLDLTMLQHKSAAFVWEFMFTRSTYMTDDVREQHRILNEAAEMIDKGVLRSTLTETLFPINAEQIREAHRKVESGRMIGKVVIAED</sequence>
<feature type="domain" description="Enoyl reductase (ER)" evidence="2">
    <location>
        <begin position="13"/>
        <end position="333"/>
    </location>
</feature>
<evidence type="ECO:0000313" key="4">
    <source>
        <dbReference type="Proteomes" id="UP000285120"/>
    </source>
</evidence>
<gene>
    <name evidence="3" type="ORF">ATL39_0693</name>
</gene>
<dbReference type="RefSeq" id="WP_120192015.1">
    <property type="nucleotide sequence ID" value="NZ_RAPK01000006.1"/>
</dbReference>
<evidence type="ECO:0000313" key="3">
    <source>
        <dbReference type="EMBL" id="RKD76474.1"/>
    </source>
</evidence>
<keyword evidence="1" id="KW-0479">Metal-binding</keyword>
<dbReference type="Pfam" id="PF13602">
    <property type="entry name" value="ADH_zinc_N_2"/>
    <property type="match status" value="1"/>
</dbReference>
<dbReference type="InterPro" id="IPR014182">
    <property type="entry name" value="ADH_Zn_typ-1"/>
</dbReference>
<comment type="caution">
    <text evidence="3">The sequence shown here is derived from an EMBL/GenBank/DDBJ whole genome shotgun (WGS) entry which is preliminary data.</text>
</comment>
<dbReference type="NCBIfam" id="TIGR02817">
    <property type="entry name" value="adh_fam_1"/>
    <property type="match status" value="1"/>
</dbReference>
<dbReference type="InterPro" id="IPR052585">
    <property type="entry name" value="Lipid_raft_assoc_Zn_ADH"/>
</dbReference>
<dbReference type="SMART" id="SM00829">
    <property type="entry name" value="PKS_ER"/>
    <property type="match status" value="1"/>
</dbReference>
<dbReference type="SUPFAM" id="SSF50129">
    <property type="entry name" value="GroES-like"/>
    <property type="match status" value="1"/>
</dbReference>
<dbReference type="GO" id="GO:0016491">
    <property type="term" value="F:oxidoreductase activity"/>
    <property type="evidence" value="ECO:0007669"/>
    <property type="project" value="UniProtKB-KW"/>
</dbReference>
<protein>
    <recommendedName>
        <fullName evidence="1">Zinc-type alcohol dehydrogenase-like protein</fullName>
    </recommendedName>
</protein>
<keyword evidence="4" id="KW-1185">Reference proteome</keyword>
<organism evidence="3 4">
    <name type="scientific">Sinobaca qinghaiensis</name>
    <dbReference type="NCBI Taxonomy" id="342944"/>
    <lineage>
        <taxon>Bacteria</taxon>
        <taxon>Bacillati</taxon>
        <taxon>Bacillota</taxon>
        <taxon>Bacilli</taxon>
        <taxon>Bacillales</taxon>
        <taxon>Sporolactobacillaceae</taxon>
        <taxon>Sinobaca</taxon>
    </lineage>
</organism>
<evidence type="ECO:0000256" key="1">
    <source>
        <dbReference type="RuleBase" id="RU364000"/>
    </source>
</evidence>
<proteinExistence type="inferred from homology"/>
<dbReference type="Pfam" id="PF08240">
    <property type="entry name" value="ADH_N"/>
    <property type="match status" value="1"/>
</dbReference>
<dbReference type="InterPro" id="IPR013154">
    <property type="entry name" value="ADH-like_N"/>
</dbReference>
<dbReference type="PANTHER" id="PTHR43482">
    <property type="entry name" value="PROTEIN AST1-RELATED"/>
    <property type="match status" value="1"/>
</dbReference>
<dbReference type="CDD" id="cd08252">
    <property type="entry name" value="AL_MDR"/>
    <property type="match status" value="1"/>
</dbReference>
<dbReference type="SUPFAM" id="SSF51735">
    <property type="entry name" value="NAD(P)-binding Rossmann-fold domains"/>
    <property type="match status" value="1"/>
</dbReference>
<dbReference type="InterPro" id="IPR036291">
    <property type="entry name" value="NAD(P)-bd_dom_sf"/>
</dbReference>
<dbReference type="GO" id="GO:0008270">
    <property type="term" value="F:zinc ion binding"/>
    <property type="evidence" value="ECO:0007669"/>
    <property type="project" value="InterPro"/>
</dbReference>